<dbReference type="InterPro" id="IPR013328">
    <property type="entry name" value="6PGD_dom2"/>
</dbReference>
<keyword evidence="6" id="KW-1185">Reference proteome</keyword>
<dbReference type="PANTHER" id="PTHR30524:SF0">
    <property type="entry name" value="ALTRONATE OXIDOREDUCTASE-RELATED"/>
    <property type="match status" value="1"/>
</dbReference>
<evidence type="ECO:0000313" key="5">
    <source>
        <dbReference type="EMBL" id="MFC4874853.1"/>
    </source>
</evidence>
<feature type="domain" description="Mannitol dehydrogenase N-terminal" evidence="3">
    <location>
        <begin position="18"/>
        <end position="256"/>
    </location>
</feature>
<evidence type="ECO:0000259" key="4">
    <source>
        <dbReference type="Pfam" id="PF08125"/>
    </source>
</evidence>
<proteinExistence type="predicted"/>
<gene>
    <name evidence="5" type="ORF">ACFPFU_24325</name>
</gene>
<dbReference type="PANTHER" id="PTHR30524">
    <property type="entry name" value="MANNITOL-1-PHOSPHATE 5-DEHYDROGENASE"/>
    <property type="match status" value="1"/>
</dbReference>
<keyword evidence="2" id="KW-0520">NAD</keyword>
<accession>A0ABV9T8Q7</accession>
<dbReference type="InterPro" id="IPR013118">
    <property type="entry name" value="Mannitol_DH_C"/>
</dbReference>
<dbReference type="PRINTS" id="PR00084">
    <property type="entry name" value="MTLDHDRGNASE"/>
</dbReference>
<dbReference type="SUPFAM" id="SSF51735">
    <property type="entry name" value="NAD(P)-binding Rossmann-fold domains"/>
    <property type="match status" value="1"/>
</dbReference>
<dbReference type="Proteomes" id="UP001595818">
    <property type="component" value="Unassembled WGS sequence"/>
</dbReference>
<feature type="domain" description="Mannitol dehydrogenase C-terminal" evidence="4">
    <location>
        <begin position="273"/>
        <end position="465"/>
    </location>
</feature>
<evidence type="ECO:0000313" key="6">
    <source>
        <dbReference type="Proteomes" id="UP001595818"/>
    </source>
</evidence>
<comment type="caution">
    <text evidence="5">The sequence shown here is derived from an EMBL/GenBank/DDBJ whole genome shotgun (WGS) entry which is preliminary data.</text>
</comment>
<dbReference type="SUPFAM" id="SSF48179">
    <property type="entry name" value="6-phosphogluconate dehydrogenase C-terminal domain-like"/>
    <property type="match status" value="1"/>
</dbReference>
<dbReference type="Pfam" id="PF01232">
    <property type="entry name" value="Mannitol_dh"/>
    <property type="match status" value="1"/>
</dbReference>
<dbReference type="RefSeq" id="WP_377069105.1">
    <property type="nucleotide sequence ID" value="NZ_JBHSJJ010000023.1"/>
</dbReference>
<reference evidence="6" key="1">
    <citation type="journal article" date="2019" name="Int. J. Syst. Evol. Microbiol.">
        <title>The Global Catalogue of Microorganisms (GCM) 10K type strain sequencing project: providing services to taxonomists for standard genome sequencing and annotation.</title>
        <authorList>
            <consortium name="The Broad Institute Genomics Platform"/>
            <consortium name="The Broad Institute Genome Sequencing Center for Infectious Disease"/>
            <person name="Wu L."/>
            <person name="Ma J."/>
        </authorList>
    </citation>
    <scope>NUCLEOTIDE SEQUENCE [LARGE SCALE GENOMIC DNA]</scope>
    <source>
        <strain evidence="6">CGMCC 4.7466</strain>
    </source>
</reference>
<name>A0ABV9T8Q7_9BACT</name>
<dbReference type="EMBL" id="JBHSJJ010000023">
    <property type="protein sequence ID" value="MFC4874853.1"/>
    <property type="molecule type" value="Genomic_DNA"/>
</dbReference>
<dbReference type="NCBIfam" id="NF002969">
    <property type="entry name" value="PRK03643.1"/>
    <property type="match status" value="1"/>
</dbReference>
<dbReference type="Pfam" id="PF08125">
    <property type="entry name" value="Mannitol_dh_C"/>
    <property type="match status" value="1"/>
</dbReference>
<keyword evidence="1" id="KW-0560">Oxidoreductase</keyword>
<sequence length="471" mass="54253">MKVLSRENLPQKNIRPIKVLQFGTGNFMRGFPDWVVDLLNEKAGFNGNIQMIQVHGRKPAYGINAQDGLYHVLIRGYQNGETVEENRLVDSVVGAINPYLEYPEFLSYGELPELEFIFSNTTEAGIYYDEKDKDRTVPPESFPGKLTALLFHRYDHFKGDPKKGLFILPCELIEDNGKKLKEIVLRYAELWDLPAGFSRWVDEKNSFCNTLVDRIVPGYPVDMGSKIQEKLGYKDEQLVMAEPFHFWAIEGPDVLRHKFPAEKIGLDVKVVKDLKPYRTRKVRILNGAHTAMVPVAYLKGLRLVKEAVDDPETGKFLKETIFEEIIPSLDPPKEELHRFANDVIDRFKNPFIKHQLSAIALNSISKFKVRVLPSILEYIKRREKAPKNLARSFAALIVFYKGHYGGFQIPLNDKPQILAFFDKIWKIKDAEGIVESVFAKLDFWERDLNLVPHLSHEVIKEVERLLAEEKK</sequence>
<dbReference type="InterPro" id="IPR036291">
    <property type="entry name" value="NAD(P)-bd_dom_sf"/>
</dbReference>
<dbReference type="InterPro" id="IPR008927">
    <property type="entry name" value="6-PGluconate_DH-like_C_sf"/>
</dbReference>
<evidence type="ECO:0000259" key="3">
    <source>
        <dbReference type="Pfam" id="PF01232"/>
    </source>
</evidence>
<organism evidence="5 6">
    <name type="scientific">Negadavirga shengliensis</name>
    <dbReference type="NCBI Taxonomy" id="1389218"/>
    <lineage>
        <taxon>Bacteria</taxon>
        <taxon>Pseudomonadati</taxon>
        <taxon>Bacteroidota</taxon>
        <taxon>Cytophagia</taxon>
        <taxon>Cytophagales</taxon>
        <taxon>Cyclobacteriaceae</taxon>
        <taxon>Negadavirga</taxon>
    </lineage>
</organism>
<dbReference type="InterPro" id="IPR000669">
    <property type="entry name" value="Mannitol_DH"/>
</dbReference>
<dbReference type="Gene3D" id="3.40.50.720">
    <property type="entry name" value="NAD(P)-binding Rossmann-like Domain"/>
    <property type="match status" value="1"/>
</dbReference>
<dbReference type="Gene3D" id="1.10.1040.10">
    <property type="entry name" value="N-(1-d-carboxylethyl)-l-norvaline Dehydrogenase, domain 2"/>
    <property type="match status" value="1"/>
</dbReference>
<dbReference type="InterPro" id="IPR013131">
    <property type="entry name" value="Mannitol_DH_N"/>
</dbReference>
<evidence type="ECO:0000256" key="2">
    <source>
        <dbReference type="ARBA" id="ARBA00023027"/>
    </source>
</evidence>
<protein>
    <submittedName>
        <fullName evidence="5">Tagaturonate reductase</fullName>
    </submittedName>
</protein>
<evidence type="ECO:0000256" key="1">
    <source>
        <dbReference type="ARBA" id="ARBA00023002"/>
    </source>
</evidence>